<keyword evidence="12" id="KW-1185">Reference proteome</keyword>
<comment type="function">
    <text evidence="9">Thiol-specific peroxidase that catalyzes the reduction of hydrogen peroxide and organic hydroperoxides to water and alcohols, respectively. Plays a role in cell protection against oxidative stress by detoxifying peroxides.</text>
</comment>
<dbReference type="GO" id="GO:0042744">
    <property type="term" value="P:hydrogen peroxide catabolic process"/>
    <property type="evidence" value="ECO:0007669"/>
    <property type="project" value="TreeGrafter"/>
</dbReference>
<dbReference type="GO" id="GO:0008379">
    <property type="term" value="F:thioredoxin peroxidase activity"/>
    <property type="evidence" value="ECO:0007669"/>
    <property type="project" value="InterPro"/>
</dbReference>
<evidence type="ECO:0000256" key="4">
    <source>
        <dbReference type="ARBA" id="ARBA00023002"/>
    </source>
</evidence>
<dbReference type="CDD" id="cd03013">
    <property type="entry name" value="PRX5_like"/>
    <property type="match status" value="1"/>
</dbReference>
<dbReference type="InterPro" id="IPR013740">
    <property type="entry name" value="Redoxin"/>
</dbReference>
<dbReference type="FunFam" id="3.40.30.10:FF:000020">
    <property type="entry name" value="Peroxiredoxin"/>
    <property type="match status" value="1"/>
</dbReference>
<evidence type="ECO:0000256" key="7">
    <source>
        <dbReference type="ARBA" id="ARBA00079296"/>
    </source>
</evidence>
<feature type="active site" description="Cysteine sulfenic acid (-SOH) intermediate" evidence="8">
    <location>
        <position position="61"/>
    </location>
</feature>
<reference evidence="11 12" key="1">
    <citation type="journal article" date="2023" name="Elife">
        <title>Identification of key yeast species and microbe-microbe interactions impacting larval growth of Drosophila in the wild.</title>
        <authorList>
            <person name="Mure A."/>
            <person name="Sugiura Y."/>
            <person name="Maeda R."/>
            <person name="Honda K."/>
            <person name="Sakurai N."/>
            <person name="Takahashi Y."/>
            <person name="Watada M."/>
            <person name="Katoh T."/>
            <person name="Gotoh A."/>
            <person name="Gotoh Y."/>
            <person name="Taniguchi I."/>
            <person name="Nakamura K."/>
            <person name="Hayashi T."/>
            <person name="Katayama T."/>
            <person name="Uemura T."/>
            <person name="Hattori Y."/>
        </authorList>
    </citation>
    <scope>NUCLEOTIDE SEQUENCE [LARGE SCALE GENOMIC DNA]</scope>
    <source>
        <strain evidence="11 12">SB-73</strain>
    </source>
</reference>
<dbReference type="Pfam" id="PF08534">
    <property type="entry name" value="Redoxin"/>
    <property type="match status" value="1"/>
</dbReference>
<evidence type="ECO:0000256" key="3">
    <source>
        <dbReference type="ARBA" id="ARBA00022862"/>
    </source>
</evidence>
<proteinExistence type="inferred from homology"/>
<keyword evidence="4 9" id="KW-0560">Oxidoreductase</keyword>
<comment type="similarity">
    <text evidence="1 9">Belongs to the peroxiredoxin family. Prx5 subfamily.</text>
</comment>
<dbReference type="PANTHER" id="PTHR10430:SF16">
    <property type="entry name" value="PEROXIREDOXIN-5, MITOCHONDRIAL"/>
    <property type="match status" value="1"/>
</dbReference>
<dbReference type="Proteomes" id="UP001362899">
    <property type="component" value="Unassembled WGS sequence"/>
</dbReference>
<dbReference type="PANTHER" id="PTHR10430">
    <property type="entry name" value="PEROXIREDOXIN"/>
    <property type="match status" value="1"/>
</dbReference>
<dbReference type="GO" id="GO:0034599">
    <property type="term" value="P:cellular response to oxidative stress"/>
    <property type="evidence" value="ECO:0007669"/>
    <property type="project" value="InterPro"/>
</dbReference>
<protein>
    <recommendedName>
        <fullName evidence="6">Thioredoxin peroxidase</fullName>
    </recommendedName>
    <alternativeName>
        <fullName evidence="7">Thioredoxin-dependent peroxiredoxin</fullName>
    </alternativeName>
</protein>
<evidence type="ECO:0000256" key="2">
    <source>
        <dbReference type="ARBA" id="ARBA00022559"/>
    </source>
</evidence>
<keyword evidence="2 9" id="KW-0575">Peroxidase</keyword>
<evidence type="ECO:0000256" key="5">
    <source>
        <dbReference type="ARBA" id="ARBA00023284"/>
    </source>
</evidence>
<dbReference type="GO" id="GO:0005739">
    <property type="term" value="C:mitochondrion"/>
    <property type="evidence" value="ECO:0007669"/>
    <property type="project" value="TreeGrafter"/>
</dbReference>
<gene>
    <name evidence="11" type="ORF">DASB73_036420</name>
</gene>
<dbReference type="AlphaFoldDB" id="A0AAV5RMD1"/>
<dbReference type="SUPFAM" id="SSF52833">
    <property type="entry name" value="Thioredoxin-like"/>
    <property type="match status" value="1"/>
</dbReference>
<evidence type="ECO:0000259" key="10">
    <source>
        <dbReference type="PROSITE" id="PS51352"/>
    </source>
</evidence>
<dbReference type="GO" id="GO:0005777">
    <property type="term" value="C:peroxisome"/>
    <property type="evidence" value="ECO:0007669"/>
    <property type="project" value="TreeGrafter"/>
</dbReference>
<accession>A0AAV5RMD1</accession>
<dbReference type="InterPro" id="IPR013766">
    <property type="entry name" value="Thioredoxin_domain"/>
</dbReference>
<dbReference type="GO" id="GO:0045454">
    <property type="term" value="P:cell redox homeostasis"/>
    <property type="evidence" value="ECO:0007669"/>
    <property type="project" value="TreeGrafter"/>
</dbReference>
<dbReference type="InterPro" id="IPR037944">
    <property type="entry name" value="PRX5-like"/>
</dbReference>
<evidence type="ECO:0000256" key="6">
    <source>
        <dbReference type="ARBA" id="ARBA00032824"/>
    </source>
</evidence>
<dbReference type="Gene3D" id="3.40.30.10">
    <property type="entry name" value="Glutaredoxin"/>
    <property type="match status" value="1"/>
</dbReference>
<feature type="domain" description="Thioredoxin" evidence="10">
    <location>
        <begin position="19"/>
        <end position="173"/>
    </location>
</feature>
<organism evidence="11 12">
    <name type="scientific">Starmerella bacillaris</name>
    <name type="common">Yeast</name>
    <name type="synonym">Candida zemplinina</name>
    <dbReference type="NCBI Taxonomy" id="1247836"/>
    <lineage>
        <taxon>Eukaryota</taxon>
        <taxon>Fungi</taxon>
        <taxon>Dikarya</taxon>
        <taxon>Ascomycota</taxon>
        <taxon>Saccharomycotina</taxon>
        <taxon>Dipodascomycetes</taxon>
        <taxon>Dipodascales</taxon>
        <taxon>Trichomonascaceae</taxon>
        <taxon>Starmerella</taxon>
    </lineage>
</organism>
<dbReference type="EMBL" id="BTGC01000008">
    <property type="protein sequence ID" value="GMM52679.1"/>
    <property type="molecule type" value="Genomic_DNA"/>
</dbReference>
<comment type="caution">
    <text evidence="11">The sequence shown here is derived from an EMBL/GenBank/DDBJ whole genome shotgun (WGS) entry which is preliminary data.</text>
</comment>
<name>A0AAV5RMD1_STABA</name>
<evidence type="ECO:0000256" key="1">
    <source>
        <dbReference type="ARBA" id="ARBA00010505"/>
    </source>
</evidence>
<sequence>MAKLSVGSEFPKGVEFKYIPFTKEAAGITACGVPTTLDLDKELAGKKIVIVAVPGAFTPTCMINHIPPFGEKLDELKKKGVDDVIVISANDPYVLSAWGKALKLDHKLKFASDPNAAFSVANDLSLDGTALGLGIRTWRYLMIVDNGKISLLNIEPDPTKVTNTGVDAALAAL</sequence>
<dbReference type="PROSITE" id="PS51352">
    <property type="entry name" value="THIOREDOXIN_2"/>
    <property type="match status" value="1"/>
</dbReference>
<evidence type="ECO:0000313" key="11">
    <source>
        <dbReference type="EMBL" id="GMM52679.1"/>
    </source>
</evidence>
<evidence type="ECO:0000256" key="9">
    <source>
        <dbReference type="RuleBase" id="RU366011"/>
    </source>
</evidence>
<keyword evidence="5 9" id="KW-0676">Redox-active center</keyword>
<dbReference type="InterPro" id="IPR036249">
    <property type="entry name" value="Thioredoxin-like_sf"/>
</dbReference>
<keyword evidence="3 9" id="KW-0049">Antioxidant</keyword>
<evidence type="ECO:0000256" key="8">
    <source>
        <dbReference type="PIRSR" id="PIRSR637944-1"/>
    </source>
</evidence>
<evidence type="ECO:0000313" key="12">
    <source>
        <dbReference type="Proteomes" id="UP001362899"/>
    </source>
</evidence>